<dbReference type="InterPro" id="IPR000524">
    <property type="entry name" value="Tscrpt_reg_HTH_GntR"/>
</dbReference>
<dbReference type="InterPro" id="IPR051446">
    <property type="entry name" value="HTH_trans_reg/aminotransferase"/>
</dbReference>
<dbReference type="Gene3D" id="3.40.640.10">
    <property type="entry name" value="Type I PLP-dependent aspartate aminotransferase-like (Major domain)"/>
    <property type="match status" value="1"/>
</dbReference>
<keyword evidence="5" id="KW-0804">Transcription</keyword>
<dbReference type="InterPro" id="IPR036388">
    <property type="entry name" value="WH-like_DNA-bd_sf"/>
</dbReference>
<dbReference type="SUPFAM" id="SSF46785">
    <property type="entry name" value="Winged helix' DNA-binding domain"/>
    <property type="match status" value="1"/>
</dbReference>
<protein>
    <submittedName>
        <fullName evidence="7">PLP-dependent aminotransferase family protein</fullName>
    </submittedName>
</protein>
<dbReference type="SMART" id="SM00345">
    <property type="entry name" value="HTH_GNTR"/>
    <property type="match status" value="1"/>
</dbReference>
<dbReference type="GO" id="GO:0030170">
    <property type="term" value="F:pyridoxal phosphate binding"/>
    <property type="evidence" value="ECO:0007669"/>
    <property type="project" value="InterPro"/>
</dbReference>
<dbReference type="Pfam" id="PF00392">
    <property type="entry name" value="GntR"/>
    <property type="match status" value="1"/>
</dbReference>
<dbReference type="CDD" id="cd00609">
    <property type="entry name" value="AAT_like"/>
    <property type="match status" value="1"/>
</dbReference>
<dbReference type="InterPro" id="IPR015421">
    <property type="entry name" value="PyrdxlP-dep_Trfase_major"/>
</dbReference>
<dbReference type="InterPro" id="IPR004839">
    <property type="entry name" value="Aminotransferase_I/II_large"/>
</dbReference>
<proteinExistence type="inferred from homology"/>
<dbReference type="InterPro" id="IPR015424">
    <property type="entry name" value="PyrdxlP-dep_Trfase"/>
</dbReference>
<comment type="caution">
    <text evidence="7">The sequence shown here is derived from an EMBL/GenBank/DDBJ whole genome shotgun (WGS) entry which is preliminary data.</text>
</comment>
<evidence type="ECO:0000313" key="7">
    <source>
        <dbReference type="EMBL" id="HAE50984.1"/>
    </source>
</evidence>
<evidence type="ECO:0000313" key="8">
    <source>
        <dbReference type="Proteomes" id="UP000257706"/>
    </source>
</evidence>
<dbReference type="GO" id="GO:0008483">
    <property type="term" value="F:transaminase activity"/>
    <property type="evidence" value="ECO:0007669"/>
    <property type="project" value="UniProtKB-KW"/>
</dbReference>
<dbReference type="GO" id="GO:0003677">
    <property type="term" value="F:DNA binding"/>
    <property type="evidence" value="ECO:0007669"/>
    <property type="project" value="UniProtKB-KW"/>
</dbReference>
<dbReference type="Gene3D" id="1.10.10.10">
    <property type="entry name" value="Winged helix-like DNA-binding domain superfamily/Winged helix DNA-binding domain"/>
    <property type="match status" value="1"/>
</dbReference>
<dbReference type="Proteomes" id="UP000257706">
    <property type="component" value="Unassembled WGS sequence"/>
</dbReference>
<name>A0A3B9IT41_9PROT</name>
<dbReference type="PRINTS" id="PR00035">
    <property type="entry name" value="HTHGNTR"/>
</dbReference>
<evidence type="ECO:0000256" key="4">
    <source>
        <dbReference type="ARBA" id="ARBA00023125"/>
    </source>
</evidence>
<gene>
    <name evidence="7" type="ORF">DCK97_26575</name>
</gene>
<keyword evidence="4" id="KW-0238">DNA-binding</keyword>
<dbReference type="EMBL" id="DMAI01000434">
    <property type="protein sequence ID" value="HAE50984.1"/>
    <property type="molecule type" value="Genomic_DNA"/>
</dbReference>
<dbReference type="InterPro" id="IPR015422">
    <property type="entry name" value="PyrdxlP-dep_Trfase_small"/>
</dbReference>
<reference evidence="7 8" key="1">
    <citation type="journal article" date="2018" name="Nat. Biotechnol.">
        <title>A standardized bacterial taxonomy based on genome phylogeny substantially revises the tree of life.</title>
        <authorList>
            <person name="Parks D.H."/>
            <person name="Chuvochina M."/>
            <person name="Waite D.W."/>
            <person name="Rinke C."/>
            <person name="Skarshewski A."/>
            <person name="Chaumeil P.A."/>
            <person name="Hugenholtz P."/>
        </authorList>
    </citation>
    <scope>NUCLEOTIDE SEQUENCE [LARGE SCALE GENOMIC DNA]</scope>
    <source>
        <strain evidence="7">UBA8739</strain>
    </source>
</reference>
<sequence length="466" mass="49473">MIAPLDRSRPEPLADQLAAAVIAWIEARGAETAAGAALPSIRRLAAETGVSRNTVVEAYDRLVAEGRILSRPGVGFRVAPPAAPLPPAAPDPGGVAAVADRVWRLYDDRPALLRLGGGRLPDDWHDTTDLARAIRRVTREGGRALIDYGTPLGEPRLRRLVAQRLARLSVPVAEDRVMLTTGASQALDVVIRALTRPGDAVLVEDPGYHNLFGLLRLQGVRMVAVPRRADGPDLQALDAAAAASGARLFVTNGVLHNPTGSTTTPQIAHGLLTVAARHDLTIVEDDIYADFEEGSPAVRLAALDGLDRVVMVGSFSKPLSSALRVGYVAAAPSRMRGLVDVKMLSSVASSRFAEQVMAVLIETGGLRRTAEALTRRLARQRAALLPALRRAGWRLFAEPRGGMFVWAAHEDAADARLLVDAAAARGIGLVSGAVFRPGLEEGAWLRINIAAAADPRARAFLKDPLG</sequence>
<dbReference type="SUPFAM" id="SSF53383">
    <property type="entry name" value="PLP-dependent transferases"/>
    <property type="match status" value="1"/>
</dbReference>
<comment type="similarity">
    <text evidence="1">In the C-terminal section; belongs to the class-I pyridoxal-phosphate-dependent aminotransferase family.</text>
</comment>
<organism evidence="7 8">
    <name type="scientific">Tistrella mobilis</name>
    <dbReference type="NCBI Taxonomy" id="171437"/>
    <lineage>
        <taxon>Bacteria</taxon>
        <taxon>Pseudomonadati</taxon>
        <taxon>Pseudomonadota</taxon>
        <taxon>Alphaproteobacteria</taxon>
        <taxon>Geminicoccales</taxon>
        <taxon>Geminicoccaceae</taxon>
        <taxon>Tistrella</taxon>
    </lineage>
</organism>
<feature type="domain" description="HTH gntR-type" evidence="6">
    <location>
        <begin position="11"/>
        <end position="81"/>
    </location>
</feature>
<dbReference type="PANTHER" id="PTHR46577:SF2">
    <property type="entry name" value="TRANSCRIPTIONAL REGULATORY PROTEIN"/>
    <property type="match status" value="1"/>
</dbReference>
<keyword evidence="2" id="KW-0663">Pyridoxal phosphate</keyword>
<evidence type="ECO:0000256" key="1">
    <source>
        <dbReference type="ARBA" id="ARBA00005384"/>
    </source>
</evidence>
<accession>A0A3B9IT41</accession>
<evidence type="ECO:0000256" key="5">
    <source>
        <dbReference type="ARBA" id="ARBA00023163"/>
    </source>
</evidence>
<dbReference type="InterPro" id="IPR036390">
    <property type="entry name" value="WH_DNA-bd_sf"/>
</dbReference>
<evidence type="ECO:0000256" key="3">
    <source>
        <dbReference type="ARBA" id="ARBA00023015"/>
    </source>
</evidence>
<evidence type="ECO:0000256" key="2">
    <source>
        <dbReference type="ARBA" id="ARBA00022898"/>
    </source>
</evidence>
<evidence type="ECO:0000259" key="6">
    <source>
        <dbReference type="PROSITE" id="PS50949"/>
    </source>
</evidence>
<keyword evidence="7" id="KW-0032">Aminotransferase</keyword>
<dbReference type="Pfam" id="PF00155">
    <property type="entry name" value="Aminotran_1_2"/>
    <property type="match status" value="1"/>
</dbReference>
<dbReference type="Gene3D" id="3.90.1150.10">
    <property type="entry name" value="Aspartate Aminotransferase, domain 1"/>
    <property type="match status" value="1"/>
</dbReference>
<keyword evidence="7" id="KW-0808">Transferase</keyword>
<dbReference type="PANTHER" id="PTHR46577">
    <property type="entry name" value="HTH-TYPE TRANSCRIPTIONAL REGULATORY PROTEIN GABR"/>
    <property type="match status" value="1"/>
</dbReference>
<keyword evidence="3" id="KW-0805">Transcription regulation</keyword>
<dbReference type="PROSITE" id="PS50949">
    <property type="entry name" value="HTH_GNTR"/>
    <property type="match status" value="1"/>
</dbReference>
<dbReference type="GO" id="GO:0003700">
    <property type="term" value="F:DNA-binding transcription factor activity"/>
    <property type="evidence" value="ECO:0007669"/>
    <property type="project" value="InterPro"/>
</dbReference>
<dbReference type="AlphaFoldDB" id="A0A3B9IT41"/>
<dbReference type="CDD" id="cd07377">
    <property type="entry name" value="WHTH_GntR"/>
    <property type="match status" value="1"/>
</dbReference>